<sequence length="141" mass="16157">MGKLSMNQPAKRRTPTTPEDWITHALSDFKLAQLGKENEDVLHEQTCFHTQQAVEKALKAVLLFCKIDFPLTHDLEELIDILEKAGISLPPEIMDIGILTPYAVETSYPGHWEEITMHDVEEAISLAENVLKWTEEYIKKR</sequence>
<protein>
    <submittedName>
        <fullName evidence="2">HEPN domain protein</fullName>
    </submittedName>
</protein>
<feature type="domain" description="HEPN" evidence="1">
    <location>
        <begin position="24"/>
        <end position="130"/>
    </location>
</feature>
<dbReference type="Gene3D" id="1.20.120.330">
    <property type="entry name" value="Nucleotidyltransferases domain 2"/>
    <property type="match status" value="1"/>
</dbReference>
<dbReference type="Pfam" id="PF05168">
    <property type="entry name" value="HEPN"/>
    <property type="match status" value="1"/>
</dbReference>
<gene>
    <name evidence="2" type="ORF">SCARUB_04487</name>
</gene>
<dbReference type="InterPro" id="IPR007842">
    <property type="entry name" value="HEPN_dom"/>
</dbReference>
<name>A0A1E3X448_9BACT</name>
<evidence type="ECO:0000313" key="3">
    <source>
        <dbReference type="Proteomes" id="UP000094056"/>
    </source>
</evidence>
<comment type="caution">
    <text evidence="2">The sequence shown here is derived from an EMBL/GenBank/DDBJ whole genome shotgun (WGS) entry which is preliminary data.</text>
</comment>
<dbReference type="AlphaFoldDB" id="A0A1E3X448"/>
<accession>A0A1E3X448</accession>
<evidence type="ECO:0000259" key="1">
    <source>
        <dbReference type="PROSITE" id="PS50910"/>
    </source>
</evidence>
<dbReference type="PROSITE" id="PS50910">
    <property type="entry name" value="HEPN"/>
    <property type="match status" value="1"/>
</dbReference>
<dbReference type="SUPFAM" id="SSF81593">
    <property type="entry name" value="Nucleotidyltransferase substrate binding subunit/domain"/>
    <property type="match status" value="1"/>
</dbReference>
<dbReference type="EMBL" id="MAYW01000231">
    <property type="protein sequence ID" value="ODS30401.1"/>
    <property type="molecule type" value="Genomic_DNA"/>
</dbReference>
<dbReference type="Proteomes" id="UP000094056">
    <property type="component" value="Unassembled WGS sequence"/>
</dbReference>
<organism evidence="2 3">
    <name type="scientific">Candidatus Scalindua rubra</name>
    <dbReference type="NCBI Taxonomy" id="1872076"/>
    <lineage>
        <taxon>Bacteria</taxon>
        <taxon>Pseudomonadati</taxon>
        <taxon>Planctomycetota</taxon>
        <taxon>Candidatus Brocadiia</taxon>
        <taxon>Candidatus Brocadiales</taxon>
        <taxon>Candidatus Scalinduaceae</taxon>
        <taxon>Candidatus Scalindua</taxon>
    </lineage>
</organism>
<reference evidence="2 3" key="1">
    <citation type="submission" date="2016-07" db="EMBL/GenBank/DDBJ databases">
        <title>Draft genome of Scalindua rubra, obtained from a brine-seawater interface in the Red Sea, sheds light on salt adaptation in anammox bacteria.</title>
        <authorList>
            <person name="Speth D.R."/>
            <person name="Lagkouvardos I."/>
            <person name="Wang Y."/>
            <person name="Qian P.-Y."/>
            <person name="Dutilh B.E."/>
            <person name="Jetten M.S."/>
        </authorList>
    </citation>
    <scope>NUCLEOTIDE SEQUENCE [LARGE SCALE GENOMIC DNA]</scope>
    <source>
        <strain evidence="2">BSI-1</strain>
    </source>
</reference>
<proteinExistence type="predicted"/>
<dbReference type="SMART" id="SM00748">
    <property type="entry name" value="HEPN"/>
    <property type="match status" value="1"/>
</dbReference>
<evidence type="ECO:0000313" key="2">
    <source>
        <dbReference type="EMBL" id="ODS30401.1"/>
    </source>
</evidence>